<dbReference type="Proteomes" id="UP000324705">
    <property type="component" value="Chromosome 3B"/>
</dbReference>
<protein>
    <submittedName>
        <fullName evidence="1">Uncharacterized protein</fullName>
    </submittedName>
</protein>
<organism evidence="1 2">
    <name type="scientific">Triticum turgidum subsp. durum</name>
    <name type="common">Durum wheat</name>
    <name type="synonym">Triticum durum</name>
    <dbReference type="NCBI Taxonomy" id="4567"/>
    <lineage>
        <taxon>Eukaryota</taxon>
        <taxon>Viridiplantae</taxon>
        <taxon>Streptophyta</taxon>
        <taxon>Embryophyta</taxon>
        <taxon>Tracheophyta</taxon>
        <taxon>Spermatophyta</taxon>
        <taxon>Magnoliopsida</taxon>
        <taxon>Liliopsida</taxon>
        <taxon>Poales</taxon>
        <taxon>Poaceae</taxon>
        <taxon>BOP clade</taxon>
        <taxon>Pooideae</taxon>
        <taxon>Triticodae</taxon>
        <taxon>Triticeae</taxon>
        <taxon>Triticinae</taxon>
        <taxon>Triticum</taxon>
    </lineage>
</organism>
<keyword evidence="2" id="KW-1185">Reference proteome</keyword>
<gene>
    <name evidence="1" type="ORF">TRITD_3Bv1G161890</name>
</gene>
<sequence length="109" mass="11197">MEATVPDYYGRDKKGSDLFVVDDLLALPCDDDEEEEEGVGEAPFLPANSASAAAIVVKQEAGFGNASADSSTVTALDSCSNSFSGLADGDFSGGLCEPRVTEIGNSCHA</sequence>
<dbReference type="AlphaFoldDB" id="A0A9R1QL58"/>
<accession>A0A9R1QL58</accession>
<evidence type="ECO:0000313" key="1">
    <source>
        <dbReference type="EMBL" id="VAH79226.1"/>
    </source>
</evidence>
<reference evidence="1 2" key="1">
    <citation type="submission" date="2017-09" db="EMBL/GenBank/DDBJ databases">
        <authorList>
            <consortium name="International Durum Wheat Genome Sequencing Consortium (IDWGSC)"/>
            <person name="Milanesi L."/>
        </authorList>
    </citation>
    <scope>NUCLEOTIDE SEQUENCE [LARGE SCALE GENOMIC DNA]</scope>
    <source>
        <strain evidence="2">cv. Svevo</strain>
    </source>
</reference>
<proteinExistence type="predicted"/>
<name>A0A9R1QL58_TRITD</name>
<evidence type="ECO:0000313" key="2">
    <source>
        <dbReference type="Proteomes" id="UP000324705"/>
    </source>
</evidence>
<dbReference type="EMBL" id="LT934116">
    <property type="protein sequence ID" value="VAH79226.1"/>
    <property type="molecule type" value="Genomic_DNA"/>
</dbReference>
<dbReference type="Gramene" id="TRITD3Bv1G161890.2">
    <property type="protein sequence ID" value="TRITD3Bv1G161890.2"/>
    <property type="gene ID" value="TRITD3Bv1G161890"/>
</dbReference>